<dbReference type="PANTHER" id="PTHR43008">
    <property type="entry name" value="BENZIL REDUCTASE"/>
    <property type="match status" value="1"/>
</dbReference>
<dbReference type="GO" id="GO:0050664">
    <property type="term" value="F:oxidoreductase activity, acting on NAD(P)H, oxygen as acceptor"/>
    <property type="evidence" value="ECO:0007669"/>
    <property type="project" value="TreeGrafter"/>
</dbReference>
<keyword evidence="5" id="KW-1185">Reference proteome</keyword>
<gene>
    <name evidence="4" type="ORF">NA57DRAFT_77516</name>
</gene>
<dbReference type="InterPro" id="IPR002347">
    <property type="entry name" value="SDR_fam"/>
</dbReference>
<dbReference type="Proteomes" id="UP000799772">
    <property type="component" value="Unassembled WGS sequence"/>
</dbReference>
<accession>A0A9P4IEX3</accession>
<dbReference type="InterPro" id="IPR020904">
    <property type="entry name" value="Sc_DH/Rdtase_CS"/>
</dbReference>
<dbReference type="PANTHER" id="PTHR43008:SF8">
    <property type="entry name" value="BENZIL REDUCTASE ((S)-BENZOIN FORMING) IRC24"/>
    <property type="match status" value="1"/>
</dbReference>
<dbReference type="EMBL" id="ML978128">
    <property type="protein sequence ID" value="KAF2097262.1"/>
    <property type="molecule type" value="Genomic_DNA"/>
</dbReference>
<protein>
    <submittedName>
        <fullName evidence="4">NAD(P)-binding protein</fullName>
    </submittedName>
</protein>
<evidence type="ECO:0000313" key="5">
    <source>
        <dbReference type="Proteomes" id="UP000799772"/>
    </source>
</evidence>
<evidence type="ECO:0000256" key="3">
    <source>
        <dbReference type="ARBA" id="ARBA00023002"/>
    </source>
</evidence>
<dbReference type="FunFam" id="3.40.50.720:FF:000281">
    <property type="entry name" value="Uncharacterized oxidoreductase YIR035C"/>
    <property type="match status" value="1"/>
</dbReference>
<dbReference type="OrthoDB" id="153074at2759"/>
<dbReference type="AlphaFoldDB" id="A0A9P4IEX3"/>
<evidence type="ECO:0000256" key="1">
    <source>
        <dbReference type="ARBA" id="ARBA00006484"/>
    </source>
</evidence>
<dbReference type="PROSITE" id="PS00061">
    <property type="entry name" value="ADH_SHORT"/>
    <property type="match status" value="1"/>
</dbReference>
<evidence type="ECO:0000313" key="4">
    <source>
        <dbReference type="EMBL" id="KAF2097262.1"/>
    </source>
</evidence>
<comment type="similarity">
    <text evidence="1">Belongs to the short-chain dehydrogenases/reductases (SDR) family.</text>
</comment>
<dbReference type="Pfam" id="PF00106">
    <property type="entry name" value="adh_short"/>
    <property type="match status" value="1"/>
</dbReference>
<keyword evidence="2" id="KW-0521">NADP</keyword>
<dbReference type="Gene3D" id="3.40.50.720">
    <property type="entry name" value="NAD(P)-binding Rossmann-like Domain"/>
    <property type="match status" value="1"/>
</dbReference>
<reference evidence="4" key="1">
    <citation type="journal article" date="2020" name="Stud. Mycol.">
        <title>101 Dothideomycetes genomes: a test case for predicting lifestyles and emergence of pathogens.</title>
        <authorList>
            <person name="Haridas S."/>
            <person name="Albert R."/>
            <person name="Binder M."/>
            <person name="Bloem J."/>
            <person name="Labutti K."/>
            <person name="Salamov A."/>
            <person name="Andreopoulos B."/>
            <person name="Baker S."/>
            <person name="Barry K."/>
            <person name="Bills G."/>
            <person name="Bluhm B."/>
            <person name="Cannon C."/>
            <person name="Castanera R."/>
            <person name="Culley D."/>
            <person name="Daum C."/>
            <person name="Ezra D."/>
            <person name="Gonzalez J."/>
            <person name="Henrissat B."/>
            <person name="Kuo A."/>
            <person name="Liang C."/>
            <person name="Lipzen A."/>
            <person name="Lutzoni F."/>
            <person name="Magnuson J."/>
            <person name="Mondo S."/>
            <person name="Nolan M."/>
            <person name="Ohm R."/>
            <person name="Pangilinan J."/>
            <person name="Park H.-J."/>
            <person name="Ramirez L."/>
            <person name="Alfaro M."/>
            <person name="Sun H."/>
            <person name="Tritt A."/>
            <person name="Yoshinaga Y."/>
            <person name="Zwiers L.-H."/>
            <person name="Turgeon B."/>
            <person name="Goodwin S."/>
            <person name="Spatafora J."/>
            <person name="Crous P."/>
            <person name="Grigoriev I."/>
        </authorList>
    </citation>
    <scope>NUCLEOTIDE SEQUENCE</scope>
    <source>
        <strain evidence="4">CBS 133067</strain>
    </source>
</reference>
<dbReference type="CDD" id="cd05367">
    <property type="entry name" value="SPR-like_SDR_c"/>
    <property type="match status" value="1"/>
</dbReference>
<keyword evidence="3" id="KW-0560">Oxidoreductase</keyword>
<organism evidence="4 5">
    <name type="scientific">Rhizodiscina lignyota</name>
    <dbReference type="NCBI Taxonomy" id="1504668"/>
    <lineage>
        <taxon>Eukaryota</taxon>
        <taxon>Fungi</taxon>
        <taxon>Dikarya</taxon>
        <taxon>Ascomycota</taxon>
        <taxon>Pezizomycotina</taxon>
        <taxon>Dothideomycetes</taxon>
        <taxon>Pleosporomycetidae</taxon>
        <taxon>Aulographales</taxon>
        <taxon>Rhizodiscinaceae</taxon>
        <taxon>Rhizodiscina</taxon>
    </lineage>
</organism>
<name>A0A9P4IEX3_9PEZI</name>
<sequence length="254" mass="27364">MAGKGKVIILTGASRGIGLAIAQYLLKQQCNLIVTARTQGALEKLSDEYPGQVECLVGDMADMSTGPKAVELAKSKFKTLDGLVINHGVLEPMERIATGDVQEWRKAFDINYFSAVSLAQAALPALRASKGRVIFVSSGAATDAYATWGAYGSSKAAMNHLNMTLAVEEPDVTFVSIRPGTVDTAMQVKLRGDYNSKMDKKDAEHFANLPNNGKLLRTDQPGNVIAKLVIDAPKDLSGQFLAWNDTEVLAKYQE</sequence>
<dbReference type="PRINTS" id="PR00081">
    <property type="entry name" value="GDHRDH"/>
</dbReference>
<dbReference type="InterPro" id="IPR036291">
    <property type="entry name" value="NAD(P)-bd_dom_sf"/>
</dbReference>
<evidence type="ECO:0000256" key="2">
    <source>
        <dbReference type="ARBA" id="ARBA00022857"/>
    </source>
</evidence>
<proteinExistence type="inferred from homology"/>
<comment type="caution">
    <text evidence="4">The sequence shown here is derived from an EMBL/GenBank/DDBJ whole genome shotgun (WGS) entry which is preliminary data.</text>
</comment>
<dbReference type="SUPFAM" id="SSF51735">
    <property type="entry name" value="NAD(P)-binding Rossmann-fold domains"/>
    <property type="match status" value="1"/>
</dbReference>